<name>A0A7M7H4R3_NASVI</name>
<evidence type="ECO:0000313" key="2">
    <source>
        <dbReference type="EnsemblMetazoa" id="XP_008208101"/>
    </source>
</evidence>
<organism evidence="2 3">
    <name type="scientific">Nasonia vitripennis</name>
    <name type="common">Parasitic wasp</name>
    <dbReference type="NCBI Taxonomy" id="7425"/>
    <lineage>
        <taxon>Eukaryota</taxon>
        <taxon>Metazoa</taxon>
        <taxon>Ecdysozoa</taxon>
        <taxon>Arthropoda</taxon>
        <taxon>Hexapoda</taxon>
        <taxon>Insecta</taxon>
        <taxon>Pterygota</taxon>
        <taxon>Neoptera</taxon>
        <taxon>Endopterygota</taxon>
        <taxon>Hymenoptera</taxon>
        <taxon>Apocrita</taxon>
        <taxon>Proctotrupomorpha</taxon>
        <taxon>Chalcidoidea</taxon>
        <taxon>Pteromalidae</taxon>
        <taxon>Pteromalinae</taxon>
        <taxon>Nasonia</taxon>
    </lineage>
</organism>
<protein>
    <submittedName>
        <fullName evidence="2">Uncharacterized protein</fullName>
    </submittedName>
</protein>
<reference evidence="2" key="1">
    <citation type="submission" date="2021-01" db="UniProtKB">
        <authorList>
            <consortium name="EnsemblMetazoa"/>
        </authorList>
    </citation>
    <scope>IDENTIFICATION</scope>
</reference>
<keyword evidence="3" id="KW-1185">Reference proteome</keyword>
<feature type="region of interest" description="Disordered" evidence="1">
    <location>
        <begin position="139"/>
        <end position="202"/>
    </location>
</feature>
<feature type="compositionally biased region" description="Polar residues" evidence="1">
    <location>
        <begin position="139"/>
        <end position="155"/>
    </location>
</feature>
<dbReference type="OrthoDB" id="7555145at2759"/>
<proteinExistence type="predicted"/>
<dbReference type="KEGG" id="nvi:103316396"/>
<feature type="compositionally biased region" description="Basic residues" evidence="1">
    <location>
        <begin position="189"/>
        <end position="199"/>
    </location>
</feature>
<dbReference type="Proteomes" id="UP000002358">
    <property type="component" value="Chromosome 2"/>
</dbReference>
<dbReference type="InParanoid" id="A0A7M7H4R3"/>
<dbReference type="AlphaFoldDB" id="A0A7M7H4R3"/>
<dbReference type="EnsemblMetazoa" id="XM_008209879">
    <property type="protein sequence ID" value="XP_008208101"/>
    <property type="gene ID" value="LOC103316396"/>
</dbReference>
<evidence type="ECO:0000313" key="3">
    <source>
        <dbReference type="Proteomes" id="UP000002358"/>
    </source>
</evidence>
<gene>
    <name evidence="2" type="primary">103316396</name>
</gene>
<evidence type="ECO:0000256" key="1">
    <source>
        <dbReference type="SAM" id="MobiDB-lite"/>
    </source>
</evidence>
<accession>A0A7M7H4R3</accession>
<sequence length="940" mass="106757">MSEPERREIAEEKFLSKIYNYILESPDLDLLRRLFVPSIDRRVQALLEHFVYRDHEDTPKRLFGGVDAWLEASERLLRVDGLAGVLVDSVLMSNRLDHIGREIDEIGFGRPRLGFGLTRGCERLEQWIARCQSTFLGRTPPEATTSVSPTPTRQCSTRKRKASNCHEALPPESNPFDACPSSLGDQTKSRSRASTKLRRATTVSASRSDKLKVVVTEVCRDGGTRRSDYLKLPCDSKALREKVFGKGNFPTSNGRLDERLQSVCVCLNNVTQRMQANDASLSCDIRKNYVRFKLGRVKSRLCAFASRVALGRPRGRRSTCGGGRDYSDANVRFCKEVEDEEPLSETDQSTKYLWCKDGEEFVASSLEGEDDDSFDEDEILSSTRIDAREDCGSQSRREKEQENSVSVKGKVAAEACACKNENILRELGLACDEVGSTKVNEKNGSDSVQKDLKDTGVMTEEIQESSVVLKNAETCTGDTDDSVELTNVYINEISLCYCDEKEETTKHCIGVNTECRLSAFANTGTNTDCAKFRETWTQVFFKEIHFCACDKQVDQEFEIKSIKFEDRDADHSCKCNKETSTDDKYTLIELDCAIPRDYEEVCEKMSYSPRKKSECADGMRTKINEIVDLNEKIREKFRVLKGSKDLCSVSVQTLCKRSCSSRNIEIQVRTSVTSLKSNSNIKCATKTLEREESTATQCTKVCDNSVCQFKNEDSTLRRSILTEVAASLDDPTLRKLRDNLNACEVIHESFVTSKKSTSSRCDSRFAQGDAVQLHSRSFIRLEHKVQRTCRCSKKNHFLNFLSEHLTRESFERCKSLLRSILRKLLEKVKALNELRKPTCRRAGCCATCHHEPSRHERTTCGTRLAAGASDGYVSRWSIKEFSRANEFTRACRDFENRRGRQLVRREPTRRRSSEWEHVSSERCRRIEAFTSAWRDGTDPL</sequence>